<dbReference type="PANTHER" id="PTHR22826">
    <property type="entry name" value="RHO GUANINE EXCHANGE FACTOR-RELATED"/>
    <property type="match status" value="1"/>
</dbReference>
<dbReference type="PROSITE" id="PS50010">
    <property type="entry name" value="DH_2"/>
    <property type="match status" value="1"/>
</dbReference>
<dbReference type="InterPro" id="IPR000219">
    <property type="entry name" value="DH_dom"/>
</dbReference>
<proteinExistence type="predicted"/>
<sequence length="421" mass="48335">MFSFLCFCCFIFMSESLIVLQEQHTTTAAAAAAAAASSSSASITTPTIFPAEKMSGESRLKNEDVECEEALHKREYVMRELVETERDYVRDLSLVVEGYMTVMRDPEAAGCDIPMPDDLRSGKDKMIFGNIELIYEWHRDIFLAAVERCLTRPHELGKLFKKYERKLLMYVVYCQNKPVSEYLVSDHNDYFEEMRQFLGHKLQLSDILIKPVQRIMKYQLLLRDMFKYTERAKLADEMEALRQAMHVMQVVPKAANDMMDVGRLQGFDGKITAQGKLLLHGMLTCAEGPSCNPNRVPPHRDLHVFLFEQSIILSEEMRKKAQFSSPVYVYKAHIQVNKMTLDERHGSSSSNSSDDSSDGSFIIKSTDPKRPPLWFVCHAHSPESRSEWLQNLRQILQTQQDFLKAIQSPIAYQKEQTKEAS</sequence>
<evidence type="ECO:0000256" key="2">
    <source>
        <dbReference type="ARBA" id="ARBA00022490"/>
    </source>
</evidence>
<feature type="domain" description="DH" evidence="7">
    <location>
        <begin position="73"/>
        <end position="258"/>
    </location>
</feature>
<evidence type="ECO:0000256" key="5">
    <source>
        <dbReference type="SAM" id="SignalP"/>
    </source>
</evidence>
<evidence type="ECO:0000313" key="8">
    <source>
        <dbReference type="EMBL" id="KAE9544655.1"/>
    </source>
</evidence>
<dbReference type="AlphaFoldDB" id="A0A6G0U6A5"/>
<evidence type="ECO:0000256" key="4">
    <source>
        <dbReference type="SAM" id="MobiDB-lite"/>
    </source>
</evidence>
<dbReference type="GO" id="GO:0035556">
    <property type="term" value="P:intracellular signal transduction"/>
    <property type="evidence" value="ECO:0007669"/>
    <property type="project" value="InterPro"/>
</dbReference>
<dbReference type="InterPro" id="IPR035899">
    <property type="entry name" value="DBL_dom_sf"/>
</dbReference>
<dbReference type="InterPro" id="IPR011993">
    <property type="entry name" value="PH-like_dom_sf"/>
</dbReference>
<protein>
    <recommendedName>
        <fullName evidence="10">DH domain-containing protein</fullName>
    </recommendedName>
</protein>
<dbReference type="GO" id="GO:0005085">
    <property type="term" value="F:guanyl-nucleotide exchange factor activity"/>
    <property type="evidence" value="ECO:0007669"/>
    <property type="project" value="UniProtKB-KW"/>
</dbReference>
<dbReference type="Proteomes" id="UP000475862">
    <property type="component" value="Unassembled WGS sequence"/>
</dbReference>
<comment type="subcellular location">
    <subcellularLocation>
        <location evidence="1">Cytoplasm</location>
    </subcellularLocation>
</comment>
<dbReference type="PROSITE" id="PS50003">
    <property type="entry name" value="PH_DOMAIN"/>
    <property type="match status" value="1"/>
</dbReference>
<dbReference type="SUPFAM" id="SSF48065">
    <property type="entry name" value="DBL homology domain (DH-domain)"/>
    <property type="match status" value="1"/>
</dbReference>
<accession>A0A6G0U6A5</accession>
<keyword evidence="9" id="KW-1185">Reference proteome</keyword>
<dbReference type="Gene3D" id="1.20.900.10">
    <property type="entry name" value="Dbl homology (DH) domain"/>
    <property type="match status" value="1"/>
</dbReference>
<keyword evidence="2" id="KW-0963">Cytoplasm</keyword>
<feature type="region of interest" description="Disordered" evidence="4">
    <location>
        <begin position="342"/>
        <end position="365"/>
    </location>
</feature>
<dbReference type="SMART" id="SM00325">
    <property type="entry name" value="RhoGEF"/>
    <property type="match status" value="1"/>
</dbReference>
<dbReference type="InterPro" id="IPR055251">
    <property type="entry name" value="SOS1_NGEF_PH"/>
</dbReference>
<dbReference type="GO" id="GO:0007411">
    <property type="term" value="P:axon guidance"/>
    <property type="evidence" value="ECO:0007669"/>
    <property type="project" value="TreeGrafter"/>
</dbReference>
<dbReference type="SUPFAM" id="SSF50729">
    <property type="entry name" value="PH domain-like"/>
    <property type="match status" value="1"/>
</dbReference>
<dbReference type="InterPro" id="IPR001331">
    <property type="entry name" value="GDS_CDC24_CS"/>
</dbReference>
<dbReference type="Pfam" id="PF22697">
    <property type="entry name" value="SOS1_NGEF_PH"/>
    <property type="match status" value="1"/>
</dbReference>
<dbReference type="GO" id="GO:0019898">
    <property type="term" value="C:extrinsic component of membrane"/>
    <property type="evidence" value="ECO:0007669"/>
    <property type="project" value="TreeGrafter"/>
</dbReference>
<dbReference type="GO" id="GO:0005737">
    <property type="term" value="C:cytoplasm"/>
    <property type="evidence" value="ECO:0007669"/>
    <property type="project" value="UniProtKB-SubCell"/>
</dbReference>
<dbReference type="Pfam" id="PF00621">
    <property type="entry name" value="RhoGEF"/>
    <property type="match status" value="1"/>
</dbReference>
<evidence type="ECO:0008006" key="10">
    <source>
        <dbReference type="Google" id="ProtNLM"/>
    </source>
</evidence>
<dbReference type="SMART" id="SM00233">
    <property type="entry name" value="PH"/>
    <property type="match status" value="1"/>
</dbReference>
<feature type="compositionally biased region" description="Low complexity" evidence="4">
    <location>
        <begin position="347"/>
        <end position="360"/>
    </location>
</feature>
<name>A0A6G0U6A5_APHGL</name>
<gene>
    <name evidence="8" type="ORF">AGLY_000197</name>
</gene>
<comment type="caution">
    <text evidence="8">The sequence shown here is derived from an EMBL/GenBank/DDBJ whole genome shotgun (WGS) entry which is preliminary data.</text>
</comment>
<dbReference type="OrthoDB" id="10256089at2759"/>
<dbReference type="Gene3D" id="2.30.29.30">
    <property type="entry name" value="Pleckstrin-homology domain (PH domain)/Phosphotyrosine-binding domain (PTB)"/>
    <property type="match status" value="1"/>
</dbReference>
<dbReference type="FunFam" id="1.20.900.10:FF:000008">
    <property type="entry name" value="rho guanine nucleotide exchange factor 25"/>
    <property type="match status" value="1"/>
</dbReference>
<feature type="domain" description="PH" evidence="6">
    <location>
        <begin position="276"/>
        <end position="397"/>
    </location>
</feature>
<dbReference type="PANTHER" id="PTHR22826:SF106">
    <property type="entry name" value="TRIO, ISOFORM A"/>
    <property type="match status" value="1"/>
</dbReference>
<dbReference type="PROSITE" id="PS00741">
    <property type="entry name" value="DH_1"/>
    <property type="match status" value="1"/>
</dbReference>
<evidence type="ECO:0000259" key="7">
    <source>
        <dbReference type="PROSITE" id="PS50010"/>
    </source>
</evidence>
<dbReference type="InterPro" id="IPR051336">
    <property type="entry name" value="RhoGEF_Guanine_NuclExch_SF"/>
</dbReference>
<keyword evidence="3" id="KW-0344">Guanine-nucleotide releasing factor</keyword>
<dbReference type="InterPro" id="IPR001849">
    <property type="entry name" value="PH_domain"/>
</dbReference>
<dbReference type="CDD" id="cd00160">
    <property type="entry name" value="RhoGEF"/>
    <property type="match status" value="1"/>
</dbReference>
<feature type="signal peptide" evidence="5">
    <location>
        <begin position="1"/>
        <end position="16"/>
    </location>
</feature>
<dbReference type="EMBL" id="VYZN01000001">
    <property type="protein sequence ID" value="KAE9544655.1"/>
    <property type="molecule type" value="Genomic_DNA"/>
</dbReference>
<evidence type="ECO:0000256" key="1">
    <source>
        <dbReference type="ARBA" id="ARBA00004496"/>
    </source>
</evidence>
<keyword evidence="5" id="KW-0732">Signal</keyword>
<feature type="chain" id="PRO_5026082611" description="DH domain-containing protein" evidence="5">
    <location>
        <begin position="17"/>
        <end position="421"/>
    </location>
</feature>
<organism evidence="8 9">
    <name type="scientific">Aphis glycines</name>
    <name type="common">Soybean aphid</name>
    <dbReference type="NCBI Taxonomy" id="307491"/>
    <lineage>
        <taxon>Eukaryota</taxon>
        <taxon>Metazoa</taxon>
        <taxon>Ecdysozoa</taxon>
        <taxon>Arthropoda</taxon>
        <taxon>Hexapoda</taxon>
        <taxon>Insecta</taxon>
        <taxon>Pterygota</taxon>
        <taxon>Neoptera</taxon>
        <taxon>Paraneoptera</taxon>
        <taxon>Hemiptera</taxon>
        <taxon>Sternorrhyncha</taxon>
        <taxon>Aphidomorpha</taxon>
        <taxon>Aphidoidea</taxon>
        <taxon>Aphididae</taxon>
        <taxon>Aphidini</taxon>
        <taxon>Aphis</taxon>
        <taxon>Aphis</taxon>
    </lineage>
</organism>
<evidence type="ECO:0000313" key="9">
    <source>
        <dbReference type="Proteomes" id="UP000475862"/>
    </source>
</evidence>
<evidence type="ECO:0000256" key="3">
    <source>
        <dbReference type="ARBA" id="ARBA00022658"/>
    </source>
</evidence>
<evidence type="ECO:0000259" key="6">
    <source>
        <dbReference type="PROSITE" id="PS50003"/>
    </source>
</evidence>
<dbReference type="CDD" id="cd13241">
    <property type="entry name" value="PH2_Kalirin_Trio_p63RhoGEF"/>
    <property type="match status" value="1"/>
</dbReference>
<reference evidence="8 9" key="1">
    <citation type="submission" date="2019-08" db="EMBL/GenBank/DDBJ databases">
        <title>The genome of the soybean aphid Biotype 1, its phylome, world population structure and adaptation to the North American continent.</title>
        <authorList>
            <person name="Giordano R."/>
            <person name="Donthu R.K."/>
            <person name="Hernandez A.G."/>
            <person name="Wright C.L."/>
            <person name="Zimin A.V."/>
        </authorList>
    </citation>
    <scope>NUCLEOTIDE SEQUENCE [LARGE SCALE GENOMIC DNA]</scope>
    <source>
        <tissue evidence="8">Whole aphids</tissue>
    </source>
</reference>